<dbReference type="Gene3D" id="3.30.559.10">
    <property type="entry name" value="Chloramphenicol acetyltransferase-like domain"/>
    <property type="match status" value="4"/>
</dbReference>
<dbReference type="PROSITE" id="PS00455">
    <property type="entry name" value="AMP_BINDING"/>
    <property type="match status" value="3"/>
</dbReference>
<dbReference type="Gene3D" id="3.40.50.12780">
    <property type="entry name" value="N-terminal domain of ligase-like"/>
    <property type="match status" value="4"/>
</dbReference>
<keyword evidence="1" id="KW-0596">Phosphopantetheine</keyword>
<sequence length="4659" mass="513473">MSSTNFDSNQAATWSKYLEDAPPPVFPRRLNLSVAPAPDSLLRRKIALPKKRTTKVPVETLIQLAWSLVNVYYSDAADVVFGLAVMNEIDEAEIDDSVTAIPSRFCMQPEQTLAACLKDIESRDIPLICSEGITLDNIANLGIDMLNATRFDNQLVICGDSMSSGSVQLDRALNVECTLTRAGVMAQAFYDETIVDRTEMQRILGTFENVLQQLCEPSSMIKSLAEINPISAQDLAQVSEWNKAIPPAANDLMQNMVQTRIEQSPDAEAICALGVSISYKELDQMADKFAHHLAAKGVKPGTIVPFMSEKNPLVIPILLAIIRSGGAFVPYDPAHQWEDTAGLLEACEAKFVVCSPDHKQRFDDHGIDAIVFDTAFFDGLPALGPIASTVTPQDPGYVIFTSGSTGKPKGIVCSHSAWCTNTLAHGPREFCDAETRHLQFSAYTFDISITDIFTTLAFGGTVCVPSDHEKMNDLPAAINRMSVNHCTMTPTVAQFLSPDNVPTLKTLITGGEAMPADFISMWSDKIHLINSYGPAETTSRVSSSLKSLGDKGSVIGTNMGAALWVTQSNDPERLLPIGAIGELIAEGNVLADGYLKNEEKTREAFIDAPKWLKEAYPERAHQKVYRTGDLVQQQSDGAYAFIGRRDTQIKIHGVRLEAGHIEAKIKQELPDNAELVVDKILVGEDRPKQMLAAFITLPDLTAPGEAKGTELLPPDAAVRDVVSRLHQTLLAQLPSYMVPNFILPLRAIPLGTTGKVNRRGLQSFARGLPIDVLNQYNGASATGTGERPRGEIEITLANLWADILQVSADSVSREDSFFALGGDSVQAMKLVSEAATMDLHFSVADVFQFSILSDLAQFLEGPSANHEPITIEDIEEFELIGGPNKFRTLREQLSKVHKIPVNRVEDIYPCLPMQEGMMAENIGSPEAYILQEVLKLSSKVDLAKLEESLEALVEAYPIMRTRIITLKQLGACQVVMTDDEPVDIEYDDDLASFLVRDKKNHMDYGDTMSRFAIIQEPSGDRYLVWTVHHAVTDGHMHQDILGRLERAYRDEPLPETLPFNQVVKLHSERQTASANAFWGNQFSKWDGIHYPECEETYEPVITDYVSRQVKLPKEASGFTPSILFRAAWALVLAQLSNQTDLIMGITQSGRDIPLPGVHESLGPCLATVPLRVLIDMEQSVAKFLNQLQSQYIDIIEYQHTGLQHIRKASNESAAAIGFHNLLVVQPVTRNSSKLFVPDESRNAGDELNFGLLVECNLSFGEVNVRVGFDKTLVSAISADLIAQRLEHVFHQLSSKSSRETPLKGLSIVSPADMKLLEKFNPEVEPMEQCMHWLIEEQARLQPNALMIDSWDGQLTYREANEYSDRLAGVLIGLGVGPEVLVPFAFEKSAWGVIAIHAIMKAGGACVAMDMSHPRARHEKIISDTEAKVIVASRFYAEKIDLVPHVIAVDQQALDQMPRRPASARTNVAPNNTAWVVYSSGSTGTPKGSILEHRSLCTTSRINSGLLTCNSSTRAIHFSSYSFDVCIEETSIIPMYGGCIVIPSEEDRLNDLPGVMERMRVNWADLTPTVVRMLNPENCPYLDVMALGGEALTQDIINTWDRKPGFRLFNTYGPSECSIQCTSSEPMQTLKTGAVGGNVGIPRNCKVWIVDPDSLRPLPAGSVGELLIEGPLVARGYLKEEAKTKAAFLDNLSWAPGRRFYKTGDLFSFNMDGTLNCLGRSDSQVKLYGQRIELGEIEFNVKKHLSDPDSSQVIVECFAPNGEPGRKLLAAFVQLVPNNATDMEIMDMSEFLRNQLAEVKKKVANDIPKYMVPSLFIPVISLPSNASGKTDRKKLRGEAAAFNQQQLATYSLSQAAEPSAKVALSSVVEQALAGLWADVLHIDLAQDPIGANDSFLERSGDSITAMQLVGKARAAGLALSVPVIMKAPRLADMALAAKRIDGVELKVPNIPTAKVTKSEATTSVAKPSASVPVAKQVPSASTSPTQVTKTTETTVASTKIPSAPSRPRMISKAALSSQHWDMLLENHNIHQDAIEDIYPTTPLQEGLVALTATDGSSYVLRDIYELPHNVDTAKFQRAWNAVARKDSILRTRVVFLEGLGSCQIVMNEDLQWQSARNMATYLEQDRSESMGYGTPLSRYAIVDNGKNRKFVWTVHHALYDGFSMGLTFAGVDAAYNNHAAPHSRPFRDFIEYLQNIESDTSDAFWENQLKELETAPFPQPPTGHHCQADNTVSYAIPFTVERKAGVTIATILKAAWSIAISRLSDSPDVVFGVTQFGRDLDLDDIDTMNGPTITTVPVRIRVDPQATVKEFLAGVQNQGIDMIPFSHAGLQNIKKISDATRASCDFQNLLVIQPAEEEEESALFKKHENATTSNYLSGFGLVVECALGAGEVTFSAHHDSTVITAPQVERLLHQFEHLLNQLQVQTGKINNVDMFSAADRADISAWNSNYPKVIQKTMSDIIMQQAANTPSAPAIASRAVNLTYKEMGELTNHLAHQLQSLGVGPEKIVPICLERSPEAILSMIAIQKAGGAFVPLNPTDPTDRLLDLIDQVEANVVIFSEQTRHLTSSLAVSGVSPVVLPENITGWGPLRSSPVLSGANSSNLAYALFTSGSTGRPKAVMIHHQSVTSSTYGHGVEMGFADYPRRTLQFATYTFDACIAEIFTALHFGGCICIPTEHERMNNLAKFIRDFKCDWAFFTPSFVRLLKPDEIPCLKTIVLGGEALNQECVDIWGDKAHLMNGYGPTETCVFTVTRTVPGPKSSKKAHPAATIGHPVSSIGWVVDPNNYNTLTPVGCPGELLIQGPNVARGYLKNPEKTAESFISNPKWLRAFGHTKSELLYRTGDLVRQDVETGMLTYLGRIDGQVKINGQRLELGEIETRLKAQGANVESSVVLAGKTKADKKQTLAAFVEFIDAPGKNHSVMMEMNESMRSRMKELESSMRASMPKYMVPSLWIPVNHMPIMAASGKTDRKTLISLFKNMDYDQVAMYTLEAGEGVTEVREAETDMEKTILELVARTLGRDPSTIHVNDSFLRVGGDSISAISLVSNARALGITLSTEQIFRQPRLYDMAANAAKEGQVAAESVKVIEPYSLLPEGKKSELLALIKQEYGIKEHTIADILPPTPLQEGLITLTLKDKEAYVLREIYRLPSKLDIPRFKAAWEAVVRDAAALRTRLVNLADHGCYQVVMEQSIEWHTPQRVQEYINSDKEEPFGYGVPLARFALIETDYTGCYFVWSIHHALYDGWSKGLIMRQVEEAYHSSSPQPTATKTPPFNRFIDFLQKTDPSETKDFWKAQFAGMEAQSYPRLPSAAFAPVLDSTLTINLPLVRKTGSSFTTGTILKAAWGLVLGRYTGSADALFGCIQAGRNVPIDGISDMIGPTITTVPLRIKLEGELTIAKFLQAVQDQSTDMIKYEHSGLQNIAKMSNECREACAFTNIMVIQPGNQHEADFVGAQRIEDQDKGFLRFGMGLECTLRSNLIEITGGYDQRLMSEAQMRRLLNQFKAAICHLNDEPQNIVSELSLVSSEDMAEMAGMNENIPDDIHECTHDVIHQTAQERSDAMAVNAWDVDFKYFELDQLSTKLANHLRSYGVGPETIVPLCFEKSGWAIVAMLGVMKAGAAFVFLDPAYPMARLDEIVSQVEAKIVLTSLDQAPIWKTSKIPVDVVDNVSIESLPSVPYRADTGVTPSNALYLIFTSGSTGKPKGCVIEHHSFLTCARAQAARSKMTPSSRILQGASYSFDVSIMEILTALTVGACVCVPNERIKKRSVVDVINDFRITWAFLTPSVVKFIKPSDIPHLKTLILGGEALTTQNIQTWAGHVNLNNGYGPTECTIAATANTITDPNEDPANIGKALGGICWITEADDHNKLAPLGTIGELLIEGNIVARGYLNNPEKTNEVFIENPTWARSSSGKARRFYKTGDLAYFNTDGSIMFMGRKDTQVKVRGQRMELGEIETHLTLNKNIQHAMVMYPKTGPCKRQLVGLVSIAKLGATTNSNAAVELISSDDTATASAELGDISRKLSALVPSYMVPSVWIIVQSFPLLVSGKLNRKRVEQWLTSMDQATHQKICGIGETIRVQAPSNEVEEQIHQVWVAVLKLPAEEIGVMQDFATLGGDSILGMQVVSKLRALGYQITMTDVANGRTITQLASRIARGGRVAVAPAAPVVDVENELFDLTPIQQYYANFTLKDDYLSKQTNKRFNHTFRMGIKTPIKGASVKKSMEALIKRHAMLRARFQKDDSAACGWKQYISSEVETSYQFTAWENVDLEEVLPIIEQNRTSLDIENGPLVAVDFVTNGDEQLFYIVAHHLVVDLVSWNNILRDLEDHMSTGHFVAEKPYPFMAWAKQEKDYALKNFSPEKALPLRIPKADFSYWGMEDRVNIIRDVARHEIVLTERDTASLLTNCPKAYGAEPMDFLCSALSHSFNYVFRDRAAPAIFRYSHGREQIGNADPSGTVGWFTTLSPIHVPINNKDDSISVLRRTVDARKKIPMNGLGYFASRYFHPAGAKAFAGQLEDMEVSVNYLGVSDNQQRSNSTSIFDMEGSIENGLGADGQEVKGFSLFALNAEVKGGKLHIYSAWNKNMRGQDAILQWFKTYERALKDVAYRAKKSTQSTRRHSKQGNSSSTHLRPVAPNRTPSRRPRSRRFNSLERRLSIPRLV</sequence>
<keyword evidence="2" id="KW-0597">Phosphoprotein</keyword>
<dbReference type="EMBL" id="KI912110">
    <property type="protein sequence ID" value="ETS84529.1"/>
    <property type="molecule type" value="Genomic_DNA"/>
</dbReference>
<evidence type="ECO:0000259" key="6">
    <source>
        <dbReference type="PROSITE" id="PS50075"/>
    </source>
</evidence>
<dbReference type="GO" id="GO:0043041">
    <property type="term" value="P:amino acid activation for nonribosomal peptide biosynthetic process"/>
    <property type="evidence" value="ECO:0007669"/>
    <property type="project" value="TreeGrafter"/>
</dbReference>
<evidence type="ECO:0000256" key="5">
    <source>
        <dbReference type="SAM" id="MobiDB-lite"/>
    </source>
</evidence>
<dbReference type="FunFam" id="3.40.50.12780:FF:000014">
    <property type="entry name" value="Nonribosomal peptide synthetase 1"/>
    <property type="match status" value="2"/>
</dbReference>
<evidence type="ECO:0000256" key="1">
    <source>
        <dbReference type="ARBA" id="ARBA00022450"/>
    </source>
</evidence>
<dbReference type="CDD" id="cd05918">
    <property type="entry name" value="A_NRPS_SidN3_like"/>
    <property type="match status" value="4"/>
</dbReference>
<dbReference type="PANTHER" id="PTHR45527:SF16">
    <property type="entry name" value="NONRIBOSOMAL PEPTIDE SYNTHASE ATNA-RELATED"/>
    <property type="match status" value="1"/>
</dbReference>
<dbReference type="Pfam" id="PF00550">
    <property type="entry name" value="PP-binding"/>
    <property type="match status" value="4"/>
</dbReference>
<reference evidence="8" key="1">
    <citation type="journal article" date="2015" name="BMC Genomics">
        <title>Genomic and transcriptomic analysis of the endophytic fungus Pestalotiopsis fici reveals its lifestyle and high potential for synthesis of natural products.</title>
        <authorList>
            <person name="Wang X."/>
            <person name="Zhang X."/>
            <person name="Liu L."/>
            <person name="Xiang M."/>
            <person name="Wang W."/>
            <person name="Sun X."/>
            <person name="Che Y."/>
            <person name="Guo L."/>
            <person name="Liu G."/>
            <person name="Guo L."/>
            <person name="Wang C."/>
            <person name="Yin W.B."/>
            <person name="Stadler M."/>
            <person name="Zhang X."/>
            <person name="Liu X."/>
        </authorList>
    </citation>
    <scope>NUCLEOTIDE SEQUENCE [LARGE SCALE GENOMIC DNA]</scope>
    <source>
        <strain evidence="8">W106-1 / CGMCC3.15140</strain>
    </source>
</reference>
<evidence type="ECO:0000256" key="3">
    <source>
        <dbReference type="ARBA" id="ARBA00022598"/>
    </source>
</evidence>
<dbReference type="GO" id="GO:0044550">
    <property type="term" value="P:secondary metabolite biosynthetic process"/>
    <property type="evidence" value="ECO:0007669"/>
    <property type="project" value="TreeGrafter"/>
</dbReference>
<dbReference type="InterPro" id="IPR042099">
    <property type="entry name" value="ANL_N_sf"/>
</dbReference>
<dbReference type="HOGENOM" id="CLU_000022_60_4_1"/>
<dbReference type="InterPro" id="IPR020845">
    <property type="entry name" value="AMP-binding_CS"/>
</dbReference>
<dbReference type="Gene3D" id="3.30.300.30">
    <property type="match status" value="4"/>
</dbReference>
<dbReference type="InterPro" id="IPR000873">
    <property type="entry name" value="AMP-dep_synth/lig_dom"/>
</dbReference>
<dbReference type="STRING" id="1229662.W3XET8"/>
<dbReference type="InterPro" id="IPR006162">
    <property type="entry name" value="Ppantetheine_attach_site"/>
</dbReference>
<dbReference type="GO" id="GO:0031177">
    <property type="term" value="F:phosphopantetheine binding"/>
    <property type="evidence" value="ECO:0007669"/>
    <property type="project" value="InterPro"/>
</dbReference>
<dbReference type="NCBIfam" id="TIGR01733">
    <property type="entry name" value="AA-adenyl-dom"/>
    <property type="match status" value="3"/>
</dbReference>
<dbReference type="SUPFAM" id="SSF47336">
    <property type="entry name" value="ACP-like"/>
    <property type="match status" value="4"/>
</dbReference>
<dbReference type="Pfam" id="PF00668">
    <property type="entry name" value="Condensation"/>
    <property type="match status" value="4"/>
</dbReference>
<dbReference type="FunFam" id="3.40.50.980:FF:000001">
    <property type="entry name" value="Non-ribosomal peptide synthetase"/>
    <property type="match status" value="1"/>
</dbReference>
<comment type="similarity">
    <text evidence="4">Belongs to the NRP synthetase family.</text>
</comment>
<dbReference type="PANTHER" id="PTHR45527">
    <property type="entry name" value="NONRIBOSOMAL PEPTIDE SYNTHETASE"/>
    <property type="match status" value="1"/>
</dbReference>
<dbReference type="InParanoid" id="W3XET8"/>
<dbReference type="InterPro" id="IPR036736">
    <property type="entry name" value="ACP-like_sf"/>
</dbReference>
<dbReference type="FunFam" id="1.10.1200.10:FF:000005">
    <property type="entry name" value="Nonribosomal peptide synthetase 1"/>
    <property type="match status" value="1"/>
</dbReference>
<dbReference type="GO" id="GO:0005737">
    <property type="term" value="C:cytoplasm"/>
    <property type="evidence" value="ECO:0007669"/>
    <property type="project" value="TreeGrafter"/>
</dbReference>
<organism evidence="7 8">
    <name type="scientific">Pestalotiopsis fici (strain W106-1 / CGMCC3.15140)</name>
    <dbReference type="NCBI Taxonomy" id="1229662"/>
    <lineage>
        <taxon>Eukaryota</taxon>
        <taxon>Fungi</taxon>
        <taxon>Dikarya</taxon>
        <taxon>Ascomycota</taxon>
        <taxon>Pezizomycotina</taxon>
        <taxon>Sordariomycetes</taxon>
        <taxon>Xylariomycetidae</taxon>
        <taxon>Amphisphaeriales</taxon>
        <taxon>Sporocadaceae</taxon>
        <taxon>Pestalotiopsis</taxon>
    </lineage>
</organism>
<dbReference type="FunFam" id="3.30.559.30:FF:000003">
    <property type="entry name" value="Nonribosomal peptide synthase SidD"/>
    <property type="match status" value="2"/>
</dbReference>
<dbReference type="SMART" id="SM00823">
    <property type="entry name" value="PKS_PP"/>
    <property type="match status" value="3"/>
</dbReference>
<dbReference type="Proteomes" id="UP000030651">
    <property type="component" value="Unassembled WGS sequence"/>
</dbReference>
<evidence type="ECO:0000256" key="2">
    <source>
        <dbReference type="ARBA" id="ARBA00022553"/>
    </source>
</evidence>
<protein>
    <recommendedName>
        <fullName evidence="6">Carrier domain-containing protein</fullName>
    </recommendedName>
</protein>
<dbReference type="eggNOG" id="KOG1178">
    <property type="taxonomic scope" value="Eukaryota"/>
</dbReference>
<dbReference type="NCBIfam" id="NF003417">
    <property type="entry name" value="PRK04813.1"/>
    <property type="match status" value="4"/>
</dbReference>
<name>W3XET8_PESFW</name>
<feature type="domain" description="Carrier" evidence="6">
    <location>
        <begin position="4080"/>
        <end position="4156"/>
    </location>
</feature>
<keyword evidence="3" id="KW-0436">Ligase</keyword>
<dbReference type="Pfam" id="PF00501">
    <property type="entry name" value="AMP-binding"/>
    <property type="match status" value="4"/>
</dbReference>
<feature type="region of interest" description="Disordered" evidence="5">
    <location>
        <begin position="4606"/>
        <end position="4647"/>
    </location>
</feature>
<dbReference type="RefSeq" id="XP_007829326.1">
    <property type="nucleotide sequence ID" value="XM_007831135.1"/>
</dbReference>
<feature type="compositionally biased region" description="Low complexity" evidence="5">
    <location>
        <begin position="1979"/>
        <end position="1998"/>
    </location>
</feature>
<dbReference type="Gene3D" id="3.30.559.30">
    <property type="entry name" value="Nonribosomal peptide synthetase, condensation domain"/>
    <property type="match status" value="5"/>
</dbReference>
<dbReference type="eggNOG" id="KOG1177">
    <property type="taxonomic scope" value="Eukaryota"/>
</dbReference>
<dbReference type="InterPro" id="IPR009081">
    <property type="entry name" value="PP-bd_ACP"/>
</dbReference>
<dbReference type="InterPro" id="IPR001242">
    <property type="entry name" value="Condensation_dom"/>
</dbReference>
<dbReference type="InterPro" id="IPR023213">
    <property type="entry name" value="CAT-like_dom_sf"/>
</dbReference>
<evidence type="ECO:0000313" key="8">
    <source>
        <dbReference type="Proteomes" id="UP000030651"/>
    </source>
</evidence>
<feature type="domain" description="Carrier" evidence="6">
    <location>
        <begin position="787"/>
        <end position="863"/>
    </location>
</feature>
<accession>W3XET8</accession>
<dbReference type="PROSITE" id="PS00012">
    <property type="entry name" value="PHOSPHOPANTETHEINE"/>
    <property type="match status" value="2"/>
</dbReference>
<dbReference type="KEGG" id="pfy:PFICI_02554"/>
<gene>
    <name evidence="7" type="ORF">PFICI_02554</name>
</gene>
<dbReference type="Gene3D" id="1.10.1200.10">
    <property type="entry name" value="ACP-like"/>
    <property type="match status" value="4"/>
</dbReference>
<keyword evidence="8" id="KW-1185">Reference proteome</keyword>
<dbReference type="OrthoDB" id="416786at2759"/>
<dbReference type="FunFam" id="3.30.559.30:FF:000002">
    <property type="entry name" value="Nonribosomal peptide synthase Pes1"/>
    <property type="match status" value="1"/>
</dbReference>
<dbReference type="SUPFAM" id="SSF52777">
    <property type="entry name" value="CoA-dependent acyltransferases"/>
    <property type="match status" value="9"/>
</dbReference>
<dbReference type="GeneID" id="19267567"/>
<dbReference type="InterPro" id="IPR020806">
    <property type="entry name" value="PKS_PP-bd"/>
</dbReference>
<dbReference type="CDD" id="cd19545">
    <property type="entry name" value="FUM14_C_NRPS-like"/>
    <property type="match status" value="3"/>
</dbReference>
<dbReference type="InterPro" id="IPR010071">
    <property type="entry name" value="AA_adenyl_dom"/>
</dbReference>
<dbReference type="PROSITE" id="PS50075">
    <property type="entry name" value="CARRIER"/>
    <property type="match status" value="4"/>
</dbReference>
<dbReference type="FunFam" id="3.30.300.30:FF:000015">
    <property type="entry name" value="Nonribosomal peptide synthase SidD"/>
    <property type="match status" value="4"/>
</dbReference>
<feature type="domain" description="Carrier" evidence="6">
    <location>
        <begin position="3001"/>
        <end position="3077"/>
    </location>
</feature>
<feature type="domain" description="Carrier" evidence="6">
    <location>
        <begin position="1862"/>
        <end position="1940"/>
    </location>
</feature>
<dbReference type="OMA" id="CRTWITD"/>
<feature type="region of interest" description="Disordered" evidence="5">
    <location>
        <begin position="1974"/>
        <end position="2007"/>
    </location>
</feature>
<dbReference type="SUPFAM" id="SSF56801">
    <property type="entry name" value="Acetyl-CoA synthetase-like"/>
    <property type="match status" value="4"/>
</dbReference>
<feature type="compositionally biased region" description="Basic residues" evidence="5">
    <location>
        <begin position="4606"/>
        <end position="4619"/>
    </location>
</feature>
<dbReference type="InterPro" id="IPR045851">
    <property type="entry name" value="AMP-bd_C_sf"/>
</dbReference>
<evidence type="ECO:0000313" key="7">
    <source>
        <dbReference type="EMBL" id="ETS84529.1"/>
    </source>
</evidence>
<proteinExistence type="inferred from homology"/>
<dbReference type="GO" id="GO:0016874">
    <property type="term" value="F:ligase activity"/>
    <property type="evidence" value="ECO:0007669"/>
    <property type="project" value="UniProtKB-KW"/>
</dbReference>
<evidence type="ECO:0000256" key="4">
    <source>
        <dbReference type="ARBA" id="ARBA00029454"/>
    </source>
</evidence>